<dbReference type="GO" id="GO:0019628">
    <property type="term" value="P:urate catabolic process"/>
    <property type="evidence" value="ECO:0007669"/>
    <property type="project" value="UniProtKB-UniPathway"/>
</dbReference>
<gene>
    <name evidence="10" type="primary">uraD</name>
    <name evidence="10" type="ORF">EAH82_19980</name>
</gene>
<dbReference type="GO" id="GO:0016813">
    <property type="term" value="F:hydrolase activity, acting on carbon-nitrogen (but not peptide) bonds, in linear amidines"/>
    <property type="evidence" value="ECO:0007669"/>
    <property type="project" value="InterPro"/>
</dbReference>
<evidence type="ECO:0000259" key="9">
    <source>
        <dbReference type="Pfam" id="PF09349"/>
    </source>
</evidence>
<dbReference type="SUPFAM" id="SSF53187">
    <property type="entry name" value="Zn-dependent exopeptidases"/>
    <property type="match status" value="1"/>
</dbReference>
<dbReference type="GO" id="GO:0000255">
    <property type="term" value="P:allantoin metabolic process"/>
    <property type="evidence" value="ECO:0007669"/>
    <property type="project" value="InterPro"/>
</dbReference>
<comment type="cofactor">
    <cofactor evidence="1">
        <name>Mn(2+)</name>
        <dbReference type="ChEBI" id="CHEBI:29035"/>
    </cofactor>
</comment>
<dbReference type="PANTHER" id="PTHR32494:SF19">
    <property type="entry name" value="ALLANTOATE DEIMINASE-RELATED"/>
    <property type="match status" value="1"/>
</dbReference>
<dbReference type="NCBIfam" id="TIGR01879">
    <property type="entry name" value="hydantase"/>
    <property type="match status" value="1"/>
</dbReference>
<dbReference type="GO" id="GO:0051997">
    <property type="term" value="F:2-oxo-4-hydroxy-4-carboxy-5-ureidoimidazoline decarboxylase activity"/>
    <property type="evidence" value="ECO:0007669"/>
    <property type="project" value="UniProtKB-EC"/>
</dbReference>
<evidence type="ECO:0000313" key="10">
    <source>
        <dbReference type="EMBL" id="TPG23673.1"/>
    </source>
</evidence>
<comment type="subunit">
    <text evidence="3">Homodimer.</text>
</comment>
<dbReference type="Proteomes" id="UP000319212">
    <property type="component" value="Unassembled WGS sequence"/>
</dbReference>
<comment type="similarity">
    <text evidence="2">Belongs to the peptidase M20 family.</text>
</comment>
<evidence type="ECO:0000256" key="4">
    <source>
        <dbReference type="ARBA" id="ARBA00022631"/>
    </source>
</evidence>
<dbReference type="EC" id="4.1.1.97" evidence="10"/>
<proteinExistence type="inferred from homology"/>
<keyword evidence="10" id="KW-0456">Lyase</keyword>
<accession>A0A502DES5</accession>
<dbReference type="PANTHER" id="PTHR32494">
    <property type="entry name" value="ALLANTOATE DEIMINASE-RELATED"/>
    <property type="match status" value="1"/>
</dbReference>
<dbReference type="InterPro" id="IPR010158">
    <property type="entry name" value="Amidase_Cbmase"/>
</dbReference>
<evidence type="ECO:0000259" key="8">
    <source>
        <dbReference type="Pfam" id="PF07687"/>
    </source>
</evidence>
<dbReference type="OrthoDB" id="9808195at2"/>
<dbReference type="InterPro" id="IPR002933">
    <property type="entry name" value="Peptidase_M20"/>
</dbReference>
<evidence type="ECO:0000313" key="11">
    <source>
        <dbReference type="Proteomes" id="UP000319212"/>
    </source>
</evidence>
<dbReference type="CDD" id="cd03884">
    <property type="entry name" value="M20_bAS"/>
    <property type="match status" value="1"/>
</dbReference>
<dbReference type="GO" id="GO:0006144">
    <property type="term" value="P:purine nucleobase metabolic process"/>
    <property type="evidence" value="ECO:0007669"/>
    <property type="project" value="UniProtKB-KW"/>
</dbReference>
<dbReference type="InterPro" id="IPR036778">
    <property type="entry name" value="OHCU_decarboxylase_sf"/>
</dbReference>
<feature type="domain" description="Oxo-4-hydroxy-4-carboxy-5-ureidoimidazoline decarboxylase" evidence="9">
    <location>
        <begin position="9"/>
        <end position="170"/>
    </location>
</feature>
<dbReference type="GO" id="GO:0046872">
    <property type="term" value="F:metal ion binding"/>
    <property type="evidence" value="ECO:0007669"/>
    <property type="project" value="UniProtKB-KW"/>
</dbReference>
<dbReference type="EMBL" id="RCZI01000008">
    <property type="protein sequence ID" value="TPG23673.1"/>
    <property type="molecule type" value="Genomic_DNA"/>
</dbReference>
<feature type="domain" description="Peptidase M20 dimerisation" evidence="8">
    <location>
        <begin position="390"/>
        <end position="487"/>
    </location>
</feature>
<dbReference type="InterPro" id="IPR036264">
    <property type="entry name" value="Bact_exopeptidase_dim_dom"/>
</dbReference>
<dbReference type="SUPFAM" id="SSF158694">
    <property type="entry name" value="UraD-Like"/>
    <property type="match status" value="1"/>
</dbReference>
<dbReference type="InterPro" id="IPR011650">
    <property type="entry name" value="Peptidase_M20_dimer"/>
</dbReference>
<dbReference type="Pfam" id="PF01546">
    <property type="entry name" value="Peptidase_M20"/>
    <property type="match status" value="1"/>
</dbReference>
<keyword evidence="4" id="KW-0659">Purine metabolism</keyword>
<dbReference type="Gene3D" id="3.30.70.360">
    <property type="match status" value="1"/>
</dbReference>
<dbReference type="UniPathway" id="UPA00394">
    <property type="reaction ID" value="UER00652"/>
</dbReference>
<evidence type="ECO:0000256" key="5">
    <source>
        <dbReference type="ARBA" id="ARBA00022723"/>
    </source>
</evidence>
<dbReference type="AlphaFoldDB" id="A0A502DES5"/>
<evidence type="ECO:0000256" key="2">
    <source>
        <dbReference type="ARBA" id="ARBA00006153"/>
    </source>
</evidence>
<dbReference type="InterPro" id="IPR017580">
    <property type="entry name" value="OHCU_decarboxylase-1"/>
</dbReference>
<dbReference type="RefSeq" id="WP_140844968.1">
    <property type="nucleotide sequence ID" value="NZ_RCZI01000008.1"/>
</dbReference>
<name>A0A502DES5_9BURK</name>
<dbReference type="Gene3D" id="3.40.630.10">
    <property type="entry name" value="Zn peptidases"/>
    <property type="match status" value="1"/>
</dbReference>
<dbReference type="Gene3D" id="1.10.3330.10">
    <property type="entry name" value="Oxo-4-hydroxy-4-carboxy-5-ureidoimidazoline decarboxylase"/>
    <property type="match status" value="1"/>
</dbReference>
<evidence type="ECO:0000256" key="6">
    <source>
        <dbReference type="ARBA" id="ARBA00022801"/>
    </source>
</evidence>
<dbReference type="Pfam" id="PF09349">
    <property type="entry name" value="OHCU_decarbox"/>
    <property type="match status" value="1"/>
</dbReference>
<evidence type="ECO:0000256" key="7">
    <source>
        <dbReference type="ARBA" id="ARBA00023211"/>
    </source>
</evidence>
<keyword evidence="6" id="KW-0378">Hydrolase</keyword>
<sequence length="595" mass="64887">MPLSIAQLNAASPAEAVALLDGVYEHSPWIAEKALAARPFRSLQHLKHAMARTVNDAGAHAQLGLIRAHPELAGKAMTANALTAESTNEQRKAGLTDCTPDELEKIRQLNAAYSAKFGFPFILAVRGPRGTGLQKQEIIDTFERRMDHHFDFERAESLRNIHRIAEIRLNDKFGVTPALGNEVWDWHEQLAVHSDPGFKEKGQLTVTYLTDAHRACAAQIAALMREVGFDSVEIDAVGNVVGRYEAAVPGARTLMTGSHYDTVRNGGKYDGRLGIFVPIACVRELARQGRRLAFGFEVVAFAEEEGQRYKATFLGSGALIGHFNPEWLAQKDALGVTMREAMQHAGLREQDIPAIQRDPARYLGFVEVHIEQGPVLNELELPLGIVTSINGSVRYVCEMIGMASHAGTTPMDRRRDAAAGVAELLLFAEQRAARDGDSVATVGMLEVPNGSINVVPGRCRFSLDLRAPTDAQRDALAADVVAAFDEITARRGLRQTRELTMQAAAAPSAPDWQQRWERAVDALGVPLYRMPSGAGHDAMKLHEVMPQAMLFVRGLNAGISHNPLESSTNDDIELAVRAFQNLLDNLAAEQAPATA</sequence>
<comment type="caution">
    <text evidence="10">The sequence shown here is derived from an EMBL/GenBank/DDBJ whole genome shotgun (WGS) entry which is preliminary data.</text>
</comment>
<dbReference type="Pfam" id="PF07687">
    <property type="entry name" value="M20_dimer"/>
    <property type="match status" value="1"/>
</dbReference>
<keyword evidence="7" id="KW-0464">Manganese</keyword>
<evidence type="ECO:0000256" key="3">
    <source>
        <dbReference type="ARBA" id="ARBA00011738"/>
    </source>
</evidence>
<dbReference type="SUPFAM" id="SSF55031">
    <property type="entry name" value="Bacterial exopeptidase dimerisation domain"/>
    <property type="match status" value="1"/>
</dbReference>
<keyword evidence="5" id="KW-0479">Metal-binding</keyword>
<dbReference type="NCBIfam" id="TIGR03164">
    <property type="entry name" value="UHCUDC"/>
    <property type="match status" value="1"/>
</dbReference>
<protein>
    <submittedName>
        <fullName evidence="10">2-oxo-4-hydroxy-4-carboxy-5-ureidoimidazoline decarboxylase</fullName>
        <ecNumber evidence="10">4.1.1.97</ecNumber>
    </submittedName>
</protein>
<evidence type="ECO:0000256" key="1">
    <source>
        <dbReference type="ARBA" id="ARBA00001936"/>
    </source>
</evidence>
<dbReference type="InterPro" id="IPR018020">
    <property type="entry name" value="OHCU_decarboxylase"/>
</dbReference>
<organism evidence="10 11">
    <name type="scientific">Variovorax guangxiensis</name>
    <dbReference type="NCBI Taxonomy" id="1775474"/>
    <lineage>
        <taxon>Bacteria</taxon>
        <taxon>Pseudomonadati</taxon>
        <taxon>Pseudomonadota</taxon>
        <taxon>Betaproteobacteria</taxon>
        <taxon>Burkholderiales</taxon>
        <taxon>Comamonadaceae</taxon>
        <taxon>Variovorax</taxon>
    </lineage>
</organism>
<reference evidence="10 11" key="1">
    <citation type="journal article" date="2019" name="Environ. Microbiol.">
        <title>Species interactions and distinct microbial communities in high Arctic permafrost affected cryosols are associated with the CH4 and CO2 gas fluxes.</title>
        <authorList>
            <person name="Altshuler I."/>
            <person name="Hamel J."/>
            <person name="Turney S."/>
            <person name="Magnuson E."/>
            <person name="Levesque R."/>
            <person name="Greer C."/>
            <person name="Whyte L.G."/>
        </authorList>
    </citation>
    <scope>NUCLEOTIDE SEQUENCE [LARGE SCALE GENOMIC DNA]</scope>
    <source>
        <strain evidence="10 11">S06.C</strain>
    </source>
</reference>